<dbReference type="AlphaFoldDB" id="A0A833QK44"/>
<name>A0A833QK44_9POAL</name>
<evidence type="ECO:0000313" key="2">
    <source>
        <dbReference type="Proteomes" id="UP000623129"/>
    </source>
</evidence>
<gene>
    <name evidence="1" type="ORF">FCM35_KLT14634</name>
</gene>
<evidence type="ECO:0000313" key="1">
    <source>
        <dbReference type="EMBL" id="KAF3321381.1"/>
    </source>
</evidence>
<reference evidence="1" key="1">
    <citation type="submission" date="2020-01" db="EMBL/GenBank/DDBJ databases">
        <title>Genome sequence of Kobresia littledalei, the first chromosome-level genome in the family Cyperaceae.</title>
        <authorList>
            <person name="Qu G."/>
        </authorList>
    </citation>
    <scope>NUCLEOTIDE SEQUENCE</scope>
    <source>
        <strain evidence="1">C.B.Clarke</strain>
        <tissue evidence="1">Leaf</tissue>
    </source>
</reference>
<sequence>MAAAIKLLPRGVYSATFQAPRIGQKDLFSLAVSPPCYLLDSRYIKLVRKYNLEILKD</sequence>
<accession>A0A833QK44</accession>
<proteinExistence type="predicted"/>
<dbReference type="Proteomes" id="UP000623129">
    <property type="component" value="Unassembled WGS sequence"/>
</dbReference>
<comment type="caution">
    <text evidence="1">The sequence shown here is derived from an EMBL/GenBank/DDBJ whole genome shotgun (WGS) entry which is preliminary data.</text>
</comment>
<keyword evidence="2" id="KW-1185">Reference proteome</keyword>
<protein>
    <submittedName>
        <fullName evidence="1">Uncharacterized protein</fullName>
    </submittedName>
</protein>
<organism evidence="1 2">
    <name type="scientific">Carex littledalei</name>
    <dbReference type="NCBI Taxonomy" id="544730"/>
    <lineage>
        <taxon>Eukaryota</taxon>
        <taxon>Viridiplantae</taxon>
        <taxon>Streptophyta</taxon>
        <taxon>Embryophyta</taxon>
        <taxon>Tracheophyta</taxon>
        <taxon>Spermatophyta</taxon>
        <taxon>Magnoliopsida</taxon>
        <taxon>Liliopsida</taxon>
        <taxon>Poales</taxon>
        <taxon>Cyperaceae</taxon>
        <taxon>Cyperoideae</taxon>
        <taxon>Cariceae</taxon>
        <taxon>Carex</taxon>
        <taxon>Carex subgen. Euthyceras</taxon>
    </lineage>
</organism>
<dbReference type="EMBL" id="SWLB01000027">
    <property type="protein sequence ID" value="KAF3321381.1"/>
    <property type="molecule type" value="Genomic_DNA"/>
</dbReference>